<proteinExistence type="predicted"/>
<keyword evidence="2" id="KW-1185">Reference proteome</keyword>
<accession>A0A3S3U7A0</accession>
<dbReference type="EMBL" id="MTKO01000109">
    <property type="protein sequence ID" value="RWX43795.1"/>
    <property type="molecule type" value="Genomic_DNA"/>
</dbReference>
<name>A0A3S3U7A0_9BACT</name>
<comment type="caution">
    <text evidence="1">The sequence shown here is derived from an EMBL/GenBank/DDBJ whole genome shotgun (WGS) entry which is preliminary data.</text>
</comment>
<evidence type="ECO:0000313" key="2">
    <source>
        <dbReference type="Proteomes" id="UP000287853"/>
    </source>
</evidence>
<reference evidence="1 2" key="1">
    <citation type="submission" date="2017-01" db="EMBL/GenBank/DDBJ databases">
        <title>The cable genome- insights into the physiology and evolution of filamentous bacteria capable of sulfide oxidation via long distance electron transfer.</title>
        <authorList>
            <person name="Schreiber L."/>
            <person name="Bjerg J.T."/>
            <person name="Boggild A."/>
            <person name="Van De Vossenberg J."/>
            <person name="Meysman F."/>
            <person name="Nielsen L.P."/>
            <person name="Schramm A."/>
            <person name="Kjeldsen K.U."/>
        </authorList>
    </citation>
    <scope>NUCLEOTIDE SEQUENCE [LARGE SCALE GENOMIC DNA]</scope>
    <source>
        <strain evidence="1">MCF</strain>
    </source>
</reference>
<organism evidence="1 2">
    <name type="scientific">Candidatus Electrothrix aarhusensis</name>
    <dbReference type="NCBI Taxonomy" id="1859131"/>
    <lineage>
        <taxon>Bacteria</taxon>
        <taxon>Pseudomonadati</taxon>
        <taxon>Thermodesulfobacteriota</taxon>
        <taxon>Desulfobulbia</taxon>
        <taxon>Desulfobulbales</taxon>
        <taxon>Desulfobulbaceae</taxon>
        <taxon>Candidatus Electrothrix</taxon>
    </lineage>
</organism>
<gene>
    <name evidence="1" type="ORF">H206_02431</name>
</gene>
<protein>
    <submittedName>
        <fullName evidence="1">BrnA antitoxin of type II toxin-antitoxin system</fullName>
    </submittedName>
</protein>
<dbReference type="InterPro" id="IPR025528">
    <property type="entry name" value="BrnA_antitoxin"/>
</dbReference>
<evidence type="ECO:0000313" key="1">
    <source>
        <dbReference type="EMBL" id="RWX43795.1"/>
    </source>
</evidence>
<dbReference type="AlphaFoldDB" id="A0A3S3U7A0"/>
<dbReference type="Proteomes" id="UP000287853">
    <property type="component" value="Unassembled WGS sequence"/>
</dbReference>
<dbReference type="Pfam" id="PF14384">
    <property type="entry name" value="BrnA_antitoxin"/>
    <property type="match status" value="1"/>
</dbReference>
<sequence>MKKEYDFSAAKRGSVIQQPGKTRITMYLDNDVLEDFRERADSSGSGYQTMINEALREYLHKKQEPVSETTLRKVVREELERVALH</sequence>